<dbReference type="InterPro" id="IPR001155">
    <property type="entry name" value="OxRdtase_FMN_N"/>
</dbReference>
<dbReference type="Pfam" id="PF00724">
    <property type="entry name" value="Oxidored_FMN"/>
    <property type="match status" value="1"/>
</dbReference>
<keyword evidence="5" id="KW-1185">Reference proteome</keyword>
<dbReference type="CDD" id="cd02803">
    <property type="entry name" value="OYE_like_FMN_family"/>
    <property type="match status" value="1"/>
</dbReference>
<evidence type="ECO:0000313" key="5">
    <source>
        <dbReference type="Proteomes" id="UP001320148"/>
    </source>
</evidence>
<keyword evidence="2" id="KW-0560">Oxidoreductase</keyword>
<dbReference type="PANTHER" id="PTHR43656">
    <property type="entry name" value="BINDING OXIDOREDUCTASE, PUTATIVE (AFU_ORTHOLOGUE AFUA_2G08260)-RELATED"/>
    <property type="match status" value="1"/>
</dbReference>
<keyword evidence="1" id="KW-0285">Flavoprotein</keyword>
<gene>
    <name evidence="4" type="ORF">DSLASN_25810</name>
</gene>
<evidence type="ECO:0000259" key="3">
    <source>
        <dbReference type="Pfam" id="PF00724"/>
    </source>
</evidence>
<dbReference type="RefSeq" id="WP_236888382.1">
    <property type="nucleotide sequence ID" value="NZ_AP024488.1"/>
</dbReference>
<dbReference type="Proteomes" id="UP001320148">
    <property type="component" value="Chromosome"/>
</dbReference>
<sequence>MSRLFTPETLGPLEIKNRVVRAPVYEALAADDGSIGDDMIAFHKRLAKGGVGLICTGYMFAHPLGRAQKRQAGIHSDAMIPGLKRLADAVHDEGAKIAFEISHAGRQTEKHLIGQNPIGPSRIRRDPSFFIKPDEMTDAQVCEAVDAFVAAAQRAVEAGSDVIYLHAGGGDLLNQFLSPFFNTRKDRWGGSDENRFRILREIITGIKEKVSPDTPLLVKMNSRDLTPGKGITLDLAATYTAWLSELGVNGLELTTGIKFYDHMSCWRGAVPVKEIVRALPAWKKAVGWMLMKNLKGKRDLIEGWSLDDLKAVKKQAGDMKLVIVGGMRKKAHMETLLEQGHADFISLARPLIRQPSFVNRLMEGKTEESSCISCNRCIGGVMNQLPTACYKNGLPSKDDQRQQ</sequence>
<evidence type="ECO:0000256" key="1">
    <source>
        <dbReference type="ARBA" id="ARBA00022630"/>
    </source>
</evidence>
<dbReference type="InterPro" id="IPR013785">
    <property type="entry name" value="Aldolase_TIM"/>
</dbReference>
<reference evidence="4 5" key="1">
    <citation type="submission" date="2021-02" db="EMBL/GenBank/DDBJ databases">
        <title>Complete genome of Desulfoluna sp. strain ASN36.</title>
        <authorList>
            <person name="Takahashi A."/>
            <person name="Kojima H."/>
            <person name="Fukui M."/>
        </authorList>
    </citation>
    <scope>NUCLEOTIDE SEQUENCE [LARGE SCALE GENOMIC DNA]</scope>
    <source>
        <strain evidence="4 5">ASN36</strain>
    </source>
</reference>
<evidence type="ECO:0000256" key="2">
    <source>
        <dbReference type="ARBA" id="ARBA00023002"/>
    </source>
</evidence>
<evidence type="ECO:0000313" key="4">
    <source>
        <dbReference type="EMBL" id="BCS96949.1"/>
    </source>
</evidence>
<name>A0ABM7PIF9_9BACT</name>
<dbReference type="PANTHER" id="PTHR43656:SF2">
    <property type="entry name" value="BINDING OXIDOREDUCTASE, PUTATIVE (AFU_ORTHOLOGUE AFUA_2G08260)-RELATED"/>
    <property type="match status" value="1"/>
</dbReference>
<protein>
    <submittedName>
        <fullName evidence="4">NADH:flavin oxidoreductase</fullName>
    </submittedName>
</protein>
<proteinExistence type="predicted"/>
<dbReference type="Gene3D" id="3.20.20.70">
    <property type="entry name" value="Aldolase class I"/>
    <property type="match status" value="1"/>
</dbReference>
<accession>A0ABM7PIF9</accession>
<dbReference type="EMBL" id="AP024488">
    <property type="protein sequence ID" value="BCS96949.1"/>
    <property type="molecule type" value="Genomic_DNA"/>
</dbReference>
<dbReference type="InterPro" id="IPR051799">
    <property type="entry name" value="NADH_flavin_oxidoreductase"/>
</dbReference>
<organism evidence="4 5">
    <name type="scientific">Desulfoluna limicola</name>
    <dbReference type="NCBI Taxonomy" id="2810562"/>
    <lineage>
        <taxon>Bacteria</taxon>
        <taxon>Pseudomonadati</taxon>
        <taxon>Thermodesulfobacteriota</taxon>
        <taxon>Desulfobacteria</taxon>
        <taxon>Desulfobacterales</taxon>
        <taxon>Desulfolunaceae</taxon>
        <taxon>Desulfoluna</taxon>
    </lineage>
</organism>
<dbReference type="SUPFAM" id="SSF51395">
    <property type="entry name" value="FMN-linked oxidoreductases"/>
    <property type="match status" value="1"/>
</dbReference>
<feature type="domain" description="NADH:flavin oxidoreductase/NADH oxidase N-terminal" evidence="3">
    <location>
        <begin position="4"/>
        <end position="249"/>
    </location>
</feature>